<sequence>MFKIKNYFLVVLLLSLVGCDVIPSGSVYRPNSGTTSSTNESREFADLIAKDQINKNDETAKVLTYLLNDADPKEKQTAAVITNTSNCNIIVRLTQSGGNKIYNLPVSKNSKNQFIIDKGNYTLRSNVCSAKYYSQKSVTDALILTLGTN</sequence>
<dbReference type="PROSITE" id="PS51257">
    <property type="entry name" value="PROKAR_LIPOPROTEIN"/>
    <property type="match status" value="1"/>
</dbReference>
<gene>
    <name evidence="2" type="ORF">SAMN05660477_01441</name>
</gene>
<dbReference type="OrthoDB" id="1262221at2"/>
<protein>
    <recommendedName>
        <fullName evidence="1">DUF6759 domain-containing protein</fullName>
    </recommendedName>
</protein>
<feature type="domain" description="DUF6759" evidence="1">
    <location>
        <begin position="53"/>
        <end position="148"/>
    </location>
</feature>
<name>A0A1T5EI20_9FLAO</name>
<proteinExistence type="predicted"/>
<evidence type="ECO:0000259" key="1">
    <source>
        <dbReference type="Pfam" id="PF20545"/>
    </source>
</evidence>
<dbReference type="AlphaFoldDB" id="A0A1T5EI20"/>
<dbReference type="InterPro" id="IPR046647">
    <property type="entry name" value="DUF6759"/>
</dbReference>
<dbReference type="RefSeq" id="WP_144038318.1">
    <property type="nucleotide sequence ID" value="NZ_FUYZ01000003.1"/>
</dbReference>
<keyword evidence="3" id="KW-1185">Reference proteome</keyword>
<reference evidence="2 3" key="1">
    <citation type="submission" date="2017-02" db="EMBL/GenBank/DDBJ databases">
        <authorList>
            <person name="Peterson S.W."/>
        </authorList>
    </citation>
    <scope>NUCLEOTIDE SEQUENCE [LARGE SCALE GENOMIC DNA]</scope>
    <source>
        <strain evidence="2 3">DSM 22323</strain>
    </source>
</reference>
<accession>A0A1T5EI20</accession>
<dbReference type="Pfam" id="PF20545">
    <property type="entry name" value="DUF6759"/>
    <property type="match status" value="1"/>
</dbReference>
<dbReference type="EMBL" id="FUYZ01000003">
    <property type="protein sequence ID" value="SKB83713.1"/>
    <property type="molecule type" value="Genomic_DNA"/>
</dbReference>
<dbReference type="Proteomes" id="UP000191112">
    <property type="component" value="Unassembled WGS sequence"/>
</dbReference>
<organism evidence="2 3">
    <name type="scientific">Soonwooa buanensis</name>
    <dbReference type="NCBI Taxonomy" id="619805"/>
    <lineage>
        <taxon>Bacteria</taxon>
        <taxon>Pseudomonadati</taxon>
        <taxon>Bacteroidota</taxon>
        <taxon>Flavobacteriia</taxon>
        <taxon>Flavobacteriales</taxon>
        <taxon>Weeksellaceae</taxon>
        <taxon>Chryseobacterium group</taxon>
        <taxon>Soonwooa</taxon>
    </lineage>
</organism>
<evidence type="ECO:0000313" key="3">
    <source>
        <dbReference type="Proteomes" id="UP000191112"/>
    </source>
</evidence>
<evidence type="ECO:0000313" key="2">
    <source>
        <dbReference type="EMBL" id="SKB83713.1"/>
    </source>
</evidence>